<dbReference type="InterPro" id="IPR004416">
    <property type="entry name" value="MnmG"/>
</dbReference>
<dbReference type="PANTHER" id="PTHR11806:SF0">
    <property type="entry name" value="PROTEIN MTO1 HOMOLOG, MITOCHONDRIAL"/>
    <property type="match status" value="1"/>
</dbReference>
<dbReference type="NCBIfam" id="TIGR00136">
    <property type="entry name" value="mnmG_gidA"/>
    <property type="match status" value="1"/>
</dbReference>
<dbReference type="InterPro" id="IPR036188">
    <property type="entry name" value="FAD/NAD-bd_sf"/>
</dbReference>
<evidence type="ECO:0000256" key="4">
    <source>
        <dbReference type="ARBA" id="ARBA00022827"/>
    </source>
</evidence>
<evidence type="ECO:0000256" key="3">
    <source>
        <dbReference type="ARBA" id="ARBA00022630"/>
    </source>
</evidence>
<proteinExistence type="inferred from homology"/>
<dbReference type="Pfam" id="PF13932">
    <property type="entry name" value="SAM_GIDA_C"/>
    <property type="match status" value="1"/>
</dbReference>
<dbReference type="InterPro" id="IPR040131">
    <property type="entry name" value="MnmG_N"/>
</dbReference>
<dbReference type="Proteomes" id="UP001075354">
    <property type="component" value="Chromosome 2"/>
</dbReference>
<evidence type="ECO:0000256" key="2">
    <source>
        <dbReference type="ARBA" id="ARBA00007653"/>
    </source>
</evidence>
<comment type="similarity">
    <text evidence="2">Belongs to the MnmG family.</text>
</comment>
<keyword evidence="4" id="KW-0274">FAD</keyword>
<keyword evidence="7" id="KW-1185">Reference proteome</keyword>
<dbReference type="InterPro" id="IPR026904">
    <property type="entry name" value="MnmG_C"/>
</dbReference>
<dbReference type="Pfam" id="PF01134">
    <property type="entry name" value="GIDA"/>
    <property type="match status" value="1"/>
</dbReference>
<dbReference type="Gene3D" id="3.50.50.60">
    <property type="entry name" value="FAD/NAD(P)-binding domain"/>
    <property type="match status" value="2"/>
</dbReference>
<dbReference type="InterPro" id="IPR020595">
    <property type="entry name" value="MnmG-rel_CS"/>
</dbReference>
<dbReference type="PROSITE" id="PS01281">
    <property type="entry name" value="GIDA_2"/>
    <property type="match status" value="1"/>
</dbReference>
<sequence length="681" mass="75628">MLRSLGKVTCMEKAQWQLRWTGNDIVSRLLSSSVNGVPHYDVVVVGGGHAGSEACAAAARMGARTLLITHKKETVGVMSCNPSFGGIGKGHLMREIDALDGVCGRICDISGVQYKILNRRKGPAVWGLRAQMDRSLYKANMQKELFCNTPNLSVMEAAVEDLILCESNPSSQSSDSCIRQCKGIILGDGRKILSDSVVLTTGTFLKGQINIGLDVRPAGRLGDAPAIGLANTLESLNFRMGRLKTGTPPRLDKNTINFSVMSRHGGDKTPTPFSFLNDSVWMKPEDQLDCFMTHTNAEVAKIIEENQHVNRHIREDVLGPRYCPSIESKVLRFKKNVHQIWLEPEGLTTDIIYPNGLSCTLPEELQYQLVRKIPGLEKVTMLSPGYGVEYDFVDPRELNASLETIKISGLFFAGQINGTTGYEEAASQGIIAGINAASTVLNKKPLTISRTEGYIGVLIDDLITNGTSEPYRMFTSRAEFRLTLRPDNADTRLTEKGYLHGCVSEKRYQHFCQTKQAMNDAICQLKDLKMAYSAWTKRVPSLPPFASLHVRSAYHLVGDVNCQLPLSELIACMPNELGSLRDLSLILQQRIFIQAQYEHYVHIQESDMEEMRKEEAFLIPSGINFSEPTLGMSFEDQEKMRRVQPQSIAAASRIPGIRPSTLLRLMHFISRSQQNEAKAQL</sequence>
<dbReference type="InterPro" id="IPR047001">
    <property type="entry name" value="MnmG_C_subdom"/>
</dbReference>
<reference evidence="6" key="1">
    <citation type="submission" date="2022-12" db="EMBL/GenBank/DDBJ databases">
        <title>Chromosome-level genome assembly of the bean flower thrips Megalurothrips usitatus.</title>
        <authorList>
            <person name="Ma L."/>
            <person name="Liu Q."/>
            <person name="Li H."/>
            <person name="Cai W."/>
        </authorList>
    </citation>
    <scope>NUCLEOTIDE SEQUENCE</scope>
    <source>
        <strain evidence="6">Cailab_2022a</strain>
    </source>
</reference>
<keyword evidence="3" id="KW-0285">Flavoprotein</keyword>
<dbReference type="GO" id="GO:0050660">
    <property type="term" value="F:flavin adenine dinucleotide binding"/>
    <property type="evidence" value="ECO:0007669"/>
    <property type="project" value="InterPro"/>
</dbReference>
<evidence type="ECO:0000256" key="1">
    <source>
        <dbReference type="ARBA" id="ARBA00001974"/>
    </source>
</evidence>
<name>A0AAV7Y0Q5_9NEOP</name>
<dbReference type="GO" id="GO:0005829">
    <property type="term" value="C:cytosol"/>
    <property type="evidence" value="ECO:0007669"/>
    <property type="project" value="TreeGrafter"/>
</dbReference>
<evidence type="ECO:0000313" key="7">
    <source>
        <dbReference type="Proteomes" id="UP001075354"/>
    </source>
</evidence>
<protein>
    <recommendedName>
        <fullName evidence="5">tRNA uridine 5-carboxymethylaminomethyl modification enzyme C-terminal subdomain domain-containing protein</fullName>
    </recommendedName>
</protein>
<dbReference type="InterPro" id="IPR049312">
    <property type="entry name" value="GIDA_C_N"/>
</dbReference>
<dbReference type="AlphaFoldDB" id="A0AAV7Y0Q5"/>
<dbReference type="GO" id="GO:0002098">
    <property type="term" value="P:tRNA wobble uridine modification"/>
    <property type="evidence" value="ECO:0007669"/>
    <property type="project" value="InterPro"/>
</dbReference>
<dbReference type="Pfam" id="PF21680">
    <property type="entry name" value="GIDA_C_1st"/>
    <property type="match status" value="1"/>
</dbReference>
<dbReference type="InterPro" id="IPR002218">
    <property type="entry name" value="MnmG-rel"/>
</dbReference>
<dbReference type="GO" id="GO:0030488">
    <property type="term" value="P:tRNA methylation"/>
    <property type="evidence" value="ECO:0007669"/>
    <property type="project" value="TreeGrafter"/>
</dbReference>
<comment type="cofactor">
    <cofactor evidence="1">
        <name>FAD</name>
        <dbReference type="ChEBI" id="CHEBI:57692"/>
    </cofactor>
</comment>
<dbReference type="FunFam" id="3.50.50.60:FF:000002">
    <property type="entry name" value="tRNA uridine 5-carboxymethylaminomethyl modification enzyme MnmG"/>
    <property type="match status" value="1"/>
</dbReference>
<dbReference type="PROSITE" id="PS01280">
    <property type="entry name" value="GIDA_1"/>
    <property type="match status" value="1"/>
</dbReference>
<gene>
    <name evidence="6" type="ORF">ONE63_005544</name>
</gene>
<dbReference type="SUPFAM" id="SSF51905">
    <property type="entry name" value="FAD/NAD(P)-binding domain"/>
    <property type="match status" value="1"/>
</dbReference>
<dbReference type="InterPro" id="IPR044920">
    <property type="entry name" value="MnmG_C_subdom_sf"/>
</dbReference>
<comment type="caution">
    <text evidence="6">The sequence shown here is derived from an EMBL/GenBank/DDBJ whole genome shotgun (WGS) entry which is preliminary data.</text>
</comment>
<accession>A0AAV7Y0Q5</accession>
<organism evidence="6 7">
    <name type="scientific">Megalurothrips usitatus</name>
    <name type="common">bean blossom thrips</name>
    <dbReference type="NCBI Taxonomy" id="439358"/>
    <lineage>
        <taxon>Eukaryota</taxon>
        <taxon>Metazoa</taxon>
        <taxon>Ecdysozoa</taxon>
        <taxon>Arthropoda</taxon>
        <taxon>Hexapoda</taxon>
        <taxon>Insecta</taxon>
        <taxon>Pterygota</taxon>
        <taxon>Neoptera</taxon>
        <taxon>Paraneoptera</taxon>
        <taxon>Thysanoptera</taxon>
        <taxon>Terebrantia</taxon>
        <taxon>Thripoidea</taxon>
        <taxon>Thripidae</taxon>
        <taxon>Megalurothrips</taxon>
    </lineage>
</organism>
<feature type="domain" description="tRNA uridine 5-carboxymethylaminomethyl modification enzyme C-terminal subdomain" evidence="5">
    <location>
        <begin position="595"/>
        <end position="667"/>
    </location>
</feature>
<dbReference type="EMBL" id="JAPTSV010000002">
    <property type="protein sequence ID" value="KAJ1530676.1"/>
    <property type="molecule type" value="Genomic_DNA"/>
</dbReference>
<dbReference type="Gene3D" id="1.10.150.570">
    <property type="entry name" value="GidA associated domain, C-terminal subdomain"/>
    <property type="match status" value="1"/>
</dbReference>
<evidence type="ECO:0000259" key="5">
    <source>
        <dbReference type="SMART" id="SM01228"/>
    </source>
</evidence>
<dbReference type="SMART" id="SM01228">
    <property type="entry name" value="GIDA_assoc_3"/>
    <property type="match status" value="1"/>
</dbReference>
<dbReference type="PANTHER" id="PTHR11806">
    <property type="entry name" value="GLUCOSE INHIBITED DIVISION PROTEIN A"/>
    <property type="match status" value="1"/>
</dbReference>
<evidence type="ECO:0000313" key="6">
    <source>
        <dbReference type="EMBL" id="KAJ1530676.1"/>
    </source>
</evidence>
<dbReference type="HAMAP" id="MF_00129">
    <property type="entry name" value="MnmG_GidA"/>
    <property type="match status" value="1"/>
</dbReference>
<dbReference type="FunFam" id="3.50.50.60:FF:000082">
    <property type="entry name" value="protein MTO1 homolog, mitochondrial isoform X1"/>
    <property type="match status" value="1"/>
</dbReference>